<evidence type="ECO:0000313" key="1">
    <source>
        <dbReference type="EMBL" id="SOC78606.1"/>
    </source>
</evidence>
<dbReference type="AlphaFoldDB" id="A0A285X0T0"/>
<accession>A0A285X0T0</accession>
<evidence type="ECO:0000313" key="2">
    <source>
        <dbReference type="Proteomes" id="UP000219193"/>
    </source>
</evidence>
<proteinExistence type="predicted"/>
<name>A0A285X0T0_9FLAO</name>
<keyword evidence="2" id="KW-1185">Reference proteome</keyword>
<sequence>MILHAVPKGTEFEPEIFFYRYAVPKGTTASQPTT</sequence>
<reference evidence="2" key="1">
    <citation type="submission" date="2017-09" db="EMBL/GenBank/DDBJ databases">
        <authorList>
            <person name="Varghese N."/>
            <person name="Submissions S."/>
        </authorList>
    </citation>
    <scope>NUCLEOTIDE SEQUENCE [LARGE SCALE GENOMIC DNA]</scope>
    <source>
        <strain evidence="2">CGMCC 1.12641</strain>
    </source>
</reference>
<dbReference type="Proteomes" id="UP000219193">
    <property type="component" value="Unassembled WGS sequence"/>
</dbReference>
<dbReference type="EMBL" id="OCMF01000001">
    <property type="protein sequence ID" value="SOC78606.1"/>
    <property type="molecule type" value="Genomic_DNA"/>
</dbReference>
<organism evidence="1 2">
    <name type="scientific">Salinimicrobium sediminis</name>
    <dbReference type="NCBI Taxonomy" id="1343891"/>
    <lineage>
        <taxon>Bacteria</taxon>
        <taxon>Pseudomonadati</taxon>
        <taxon>Bacteroidota</taxon>
        <taxon>Flavobacteriia</taxon>
        <taxon>Flavobacteriales</taxon>
        <taxon>Flavobacteriaceae</taxon>
        <taxon>Salinimicrobium</taxon>
    </lineage>
</organism>
<gene>
    <name evidence="1" type="ORF">SAMN06296241_0118</name>
</gene>
<protein>
    <submittedName>
        <fullName evidence="1">Uncharacterized protein</fullName>
    </submittedName>
</protein>